<dbReference type="Proteomes" id="UP000078397">
    <property type="component" value="Unassembled WGS sequence"/>
</dbReference>
<keyword evidence="2" id="KW-1185">Reference proteome</keyword>
<sequence>MNHTISRRVCLGHASNFSQHQCVVAMTGSILHPHSHPCSLALFKIGNLYNANRRPHHKQKPGPPRHARLQNIHGILSSWPSCGPGPHAALRPIRATTRVKSAKLQTAPLFLGRTFGAS</sequence>
<evidence type="ECO:0000313" key="2">
    <source>
        <dbReference type="Proteomes" id="UP000078397"/>
    </source>
</evidence>
<dbReference type="AlphaFoldDB" id="A0A219AR93"/>
<evidence type="ECO:0000313" key="1">
    <source>
        <dbReference type="EMBL" id="OWT42695.1"/>
    </source>
</evidence>
<organism evidence="1 2">
    <name type="scientific">Pochonia chlamydosporia 170</name>
    <dbReference type="NCBI Taxonomy" id="1380566"/>
    <lineage>
        <taxon>Eukaryota</taxon>
        <taxon>Fungi</taxon>
        <taxon>Dikarya</taxon>
        <taxon>Ascomycota</taxon>
        <taxon>Pezizomycotina</taxon>
        <taxon>Sordariomycetes</taxon>
        <taxon>Hypocreomycetidae</taxon>
        <taxon>Hypocreales</taxon>
        <taxon>Clavicipitaceae</taxon>
        <taxon>Pochonia</taxon>
    </lineage>
</organism>
<name>A0A219AR93_METCM</name>
<reference evidence="1 2" key="1">
    <citation type="journal article" date="2016" name="PLoS Pathog.">
        <title>Biosynthesis of antibiotic leucinostatins in bio-control fungus Purpureocillium lilacinum and their inhibition on phytophthora revealed by genome mining.</title>
        <authorList>
            <person name="Wang G."/>
            <person name="Liu Z."/>
            <person name="Lin R."/>
            <person name="Li E."/>
            <person name="Mao Z."/>
            <person name="Ling J."/>
            <person name="Yang Y."/>
            <person name="Yin W.B."/>
            <person name="Xie B."/>
        </authorList>
    </citation>
    <scope>NUCLEOTIDE SEQUENCE [LARGE SCALE GENOMIC DNA]</scope>
    <source>
        <strain evidence="1">170</strain>
    </source>
</reference>
<dbReference type="RefSeq" id="XP_022285176.1">
    <property type="nucleotide sequence ID" value="XM_022429764.1"/>
</dbReference>
<dbReference type="GeneID" id="33936973"/>
<dbReference type="KEGG" id="pchm:VFPPC_18108"/>
<gene>
    <name evidence="1" type="ORF">VFPPC_18108</name>
</gene>
<dbReference type="EMBL" id="LSBJ02000007">
    <property type="protein sequence ID" value="OWT42695.1"/>
    <property type="molecule type" value="Genomic_DNA"/>
</dbReference>
<comment type="caution">
    <text evidence="1">The sequence shown here is derived from an EMBL/GenBank/DDBJ whole genome shotgun (WGS) entry which is preliminary data.</text>
</comment>
<accession>A0A219AR93</accession>
<proteinExistence type="predicted"/>
<protein>
    <submittedName>
        <fullName evidence="1">Uncharacterized protein</fullName>
    </submittedName>
</protein>